<dbReference type="Gene3D" id="6.10.250.2200">
    <property type="match status" value="3"/>
</dbReference>
<dbReference type="STRING" id="764298.STRMA_0236"/>
<keyword evidence="12" id="KW-0812">Transmembrane</keyword>
<gene>
    <name evidence="15" type="primary">ssp</name>
    <name evidence="15" type="ORF">STRMA_0236</name>
</gene>
<dbReference type="PANTHER" id="PTHR10068:SF14">
    <property type="entry name" value="CELL WALL ADHESIN EAP1"/>
    <property type="match status" value="1"/>
</dbReference>
<dbReference type="PROSITE" id="PS51965">
    <property type="entry name" value="AG_I_II_AR"/>
    <property type="match status" value="2"/>
</dbReference>
<dbReference type="EMBL" id="AEUW02000001">
    <property type="protein sequence ID" value="EHJ52010.1"/>
    <property type="molecule type" value="Genomic_DNA"/>
</dbReference>
<dbReference type="eggNOG" id="COG3087">
    <property type="taxonomic scope" value="Bacteria"/>
</dbReference>
<organism evidence="15 16">
    <name type="scientific">Streptococcus macacae NCTC 11558</name>
    <dbReference type="NCBI Taxonomy" id="764298"/>
    <lineage>
        <taxon>Bacteria</taxon>
        <taxon>Bacillati</taxon>
        <taxon>Bacillota</taxon>
        <taxon>Bacilli</taxon>
        <taxon>Lactobacillales</taxon>
        <taxon>Streptococcaceae</taxon>
        <taxon>Streptococcus</taxon>
    </lineage>
</organism>
<sequence>MERKKLIALGLTGGAFTLASISGASVFADETANAATNLTEAQPAPTAQAADGLAKAGQVDGGISVETDKTALADSVKAAQDAGVTVVKEADTDAGKTTSANETAQKQEEIAKDYQAQAETIKKATDDYTAAKAKHEETVKNNQADYDKKKSAYDAAKAQYDKDKAQYDQDLTAYHKDKAQYDQDLAAYNRAKTQYDQDIITYKAAKAKYDQDLAVYKTAKAKYDQDLAVYKTAKAKYDQDLAAYTIAKNKYDQDLAAYTIAKNKYDQDLAAYNRAKAQYDKDKAQYDQDLAAYNTAKAQYDKDKAQYDQDLAAYNRAKAQYDQDKAQYDQDLAAYNMAKAQYDQELIAYEAAKSKYDQDLIAYEKALKEAQAKRNEDGYLVKPAAQTLLYKTEPNAVLTLDPSAKAYSKDELNRAVQSWGISGDALDKYNLLMSWRSNDTKVLLKKDVPLKVTYTNLQNSTFEGKKISKVVYTYTLKETPVNAGELPAFLVKDPTETIWFPDFNGQVRINLAAQFYDEDGQLLDVTDSLVSFASLNSTTNSSEFVTNFNGEYIQISGSSITPHADGSARADGSNENKADGSRFSQDEWDGSNSPNKWYGAIVGQAKGNEVSFDIGSNNRGLVWFAFDSDIKAVGVPLKPVAPTAPTEPVAPTAPTEPVAPTAPTEPVAPTAPTEPEAPTAPTEPVAPTAPTEPEAPTAPTEPVAPTAPTEPVAPTAPTEPVAPIEPLAPERAVDPEPPVAPTVHYHYSVLYEQPPVKKTVMNTDGADLDKALVNKGSVVTFTLTADSLPAHRQLTKQFQIRDSLPSGYQLDLTATKEANKGFDVAYNSVSHTVIFTAGDQILAQLNADLSSSVTPAAPVLIGIVTNDRAVYVNNFHLNVNNTYSIYSQPVRVSTPQDPVKPIKHNTNKDGLIIDGQTVTAGSVNYYRLLWDLDQYKGIKASKDEIAKGFYYVDDFPEEALTVNEKDIRLIDSKGQAVQGVTSHIYQSLSQAPAEVQNFLRAAGISPKGAFQVFIPKDMETFYQTYVLTGNSITIIDPMTVKMEMGQTGGQFENRAYQIDFGNGYATDVVVNNVPKPDPKQPNPSDPKQVKPKNPLPTSAVSHNKTAYRPIQASVSTPSLPKTGEKDNLILTVAGVVTMVTAGFGFIRLTKKEN</sequence>
<dbReference type="Pfam" id="PF00746">
    <property type="entry name" value="Gram_pos_anchor"/>
    <property type="match status" value="1"/>
</dbReference>
<protein>
    <submittedName>
        <fullName evidence="15">Agglutinin receptor</fullName>
    </submittedName>
</protein>
<dbReference type="SMART" id="SM00818">
    <property type="entry name" value="Amelogenin"/>
    <property type="match status" value="1"/>
</dbReference>
<evidence type="ECO:0000256" key="5">
    <source>
        <dbReference type="ARBA" id="ARBA00022729"/>
    </source>
</evidence>
<feature type="repeat" description="Ag I/II A" evidence="9">
    <location>
        <begin position="203"/>
        <end position="304"/>
    </location>
</feature>
<dbReference type="InterPro" id="IPR041324">
    <property type="entry name" value="AgI/II_N"/>
</dbReference>
<dbReference type="InterPro" id="IPR019931">
    <property type="entry name" value="LPXTG_anchor"/>
</dbReference>
<keyword evidence="16" id="KW-1185">Reference proteome</keyword>
<keyword evidence="10" id="KW-0175">Coiled coil</keyword>
<evidence type="ECO:0000256" key="2">
    <source>
        <dbReference type="ARBA" id="ARBA00022512"/>
    </source>
</evidence>
<dbReference type="Gene3D" id="2.60.40.740">
    <property type="match status" value="2"/>
</dbReference>
<evidence type="ECO:0000313" key="15">
    <source>
        <dbReference type="EMBL" id="EHJ52010.1"/>
    </source>
</evidence>
<keyword evidence="7" id="KW-0572">Peptidoglycan-anchor</keyword>
<comment type="subcellular location">
    <subcellularLocation>
        <location evidence="1">Secreted</location>
        <location evidence="1">Extracellular space</location>
        <location evidence="1">Extracellular matrix</location>
    </subcellularLocation>
</comment>
<evidence type="ECO:0000256" key="6">
    <source>
        <dbReference type="ARBA" id="ARBA00022737"/>
    </source>
</evidence>
<dbReference type="RefSeq" id="WP_003079513.1">
    <property type="nucleotide sequence ID" value="NZ_AEUW02000001.1"/>
</dbReference>
<dbReference type="InterPro" id="IPR009578">
    <property type="entry name" value="Surface_Ag_I_II_A_rpt"/>
</dbReference>
<feature type="compositionally biased region" description="Basic and acidic residues" evidence="11">
    <location>
        <begin position="566"/>
        <end position="580"/>
    </location>
</feature>
<evidence type="ECO:0000256" key="12">
    <source>
        <dbReference type="SAM" id="Phobius"/>
    </source>
</evidence>
<feature type="region of interest" description="Disordered" evidence="11">
    <location>
        <begin position="642"/>
        <end position="722"/>
    </location>
</feature>
<evidence type="ECO:0000256" key="1">
    <source>
        <dbReference type="ARBA" id="ARBA00004498"/>
    </source>
</evidence>
<evidence type="ECO:0000256" key="4">
    <source>
        <dbReference type="ARBA" id="ARBA00022530"/>
    </source>
</evidence>
<reference evidence="15 16" key="1">
    <citation type="journal article" date="2014" name="Int. J. Syst. Evol. Microbiol.">
        <title>Phylogenomics and the dynamic genome evolution of the genus Streptococcus.</title>
        <authorList>
            <consortium name="The Broad Institute Genome Sequencing Platform"/>
            <person name="Richards V.P."/>
            <person name="Palmer S.R."/>
            <person name="Pavinski Bitar P.D."/>
            <person name="Qin X."/>
            <person name="Weinstock G.M."/>
            <person name="Highlander S.K."/>
            <person name="Town C.D."/>
            <person name="Burne R.A."/>
            <person name="Stanhope M.J."/>
        </authorList>
    </citation>
    <scope>NUCLEOTIDE SEQUENCE [LARGE SCALE GENOMIC DNA]</scope>
    <source>
        <strain evidence="15 16">NCTC 11558</strain>
    </source>
</reference>
<dbReference type="Gene3D" id="2.60.530.10">
    <property type="entry name" value="Major cell-surface adhesin PAc"/>
    <property type="match status" value="1"/>
</dbReference>
<evidence type="ECO:0000256" key="10">
    <source>
        <dbReference type="SAM" id="Coils"/>
    </source>
</evidence>
<dbReference type="NCBIfam" id="TIGR01167">
    <property type="entry name" value="LPXTG_anchor"/>
    <property type="match status" value="1"/>
</dbReference>
<dbReference type="NCBIfam" id="TIGR04228">
    <property type="entry name" value="isopep_sspB_C2"/>
    <property type="match status" value="1"/>
</dbReference>
<dbReference type="Proteomes" id="UP000003573">
    <property type="component" value="Unassembled WGS sequence"/>
</dbReference>
<keyword evidence="6" id="KW-0677">Repeat</keyword>
<feature type="domain" description="Gram-positive cocci surface proteins LPxTG" evidence="14">
    <location>
        <begin position="1119"/>
        <end position="1153"/>
    </location>
</feature>
<dbReference type="InterPro" id="IPR026345">
    <property type="entry name" value="Adh_isopep-form_adh_dom"/>
</dbReference>
<comment type="similarity">
    <text evidence="8 9">Belongs to the antigen I/II family.</text>
</comment>
<name>G5JYH5_9STRE</name>
<feature type="compositionally biased region" description="Polar residues" evidence="11">
    <location>
        <begin position="1095"/>
        <end position="1104"/>
    </location>
</feature>
<feature type="region of interest" description="Disordered" evidence="11">
    <location>
        <begin position="560"/>
        <end position="595"/>
    </location>
</feature>
<evidence type="ECO:0000259" key="14">
    <source>
        <dbReference type="PROSITE" id="PS50847"/>
    </source>
</evidence>
<evidence type="ECO:0000256" key="8">
    <source>
        <dbReference type="ARBA" id="ARBA00024351"/>
    </source>
</evidence>
<dbReference type="InterPro" id="IPR013574">
    <property type="entry name" value="Glucan-bd_C/Surface_Ag-I/II_V"/>
</dbReference>
<feature type="repeat" description="Ag I/II A" evidence="9">
    <location>
        <begin position="104"/>
        <end position="185"/>
    </location>
</feature>
<evidence type="ECO:0000256" key="7">
    <source>
        <dbReference type="ARBA" id="ARBA00023088"/>
    </source>
</evidence>
<evidence type="ECO:0000256" key="13">
    <source>
        <dbReference type="SAM" id="SignalP"/>
    </source>
</evidence>
<keyword evidence="4" id="KW-0272">Extracellular matrix</keyword>
<feature type="chain" id="PRO_5003479563" evidence="13">
    <location>
        <begin position="25"/>
        <end position="1153"/>
    </location>
</feature>
<dbReference type="PROSITE" id="PS50847">
    <property type="entry name" value="GRAM_POS_ANCHORING"/>
    <property type="match status" value="1"/>
</dbReference>
<keyword evidence="12" id="KW-0472">Membrane</keyword>
<evidence type="ECO:0000256" key="3">
    <source>
        <dbReference type="ARBA" id="ARBA00022525"/>
    </source>
</evidence>
<dbReference type="Pfam" id="PF08363">
    <property type="entry name" value="GbpC"/>
    <property type="match status" value="1"/>
</dbReference>
<dbReference type="InterPro" id="IPR004116">
    <property type="entry name" value="Amelogenin"/>
</dbReference>
<dbReference type="AlphaFoldDB" id="G5JYH5"/>
<feature type="coiled-coil region" evidence="10">
    <location>
        <begin position="304"/>
        <end position="373"/>
    </location>
</feature>
<feature type="signal peptide" evidence="13">
    <location>
        <begin position="1"/>
        <end position="24"/>
    </location>
</feature>
<accession>G5JYH5</accession>
<comment type="caution">
    <text evidence="15">The sequence shown here is derived from an EMBL/GenBank/DDBJ whole genome shotgun (WGS) entry which is preliminary data.</text>
</comment>
<dbReference type="OrthoDB" id="2143924at2"/>
<proteinExistence type="inferred from homology"/>
<keyword evidence="3" id="KW-0964">Secreted</keyword>
<evidence type="ECO:0000256" key="9">
    <source>
        <dbReference type="PROSITE-ProRule" id="PRU01310"/>
    </source>
</evidence>
<feature type="transmembrane region" description="Helical" evidence="12">
    <location>
        <begin position="1128"/>
        <end position="1148"/>
    </location>
</feature>
<dbReference type="InterPro" id="IPR036234">
    <property type="entry name" value="SA_I/II_PAC_V_sf"/>
</dbReference>
<keyword evidence="15" id="KW-0675">Receptor</keyword>
<dbReference type="Pfam" id="PF17998">
    <property type="entry name" value="AgI_II_C2"/>
    <property type="match status" value="1"/>
</dbReference>
<feature type="region of interest" description="Disordered" evidence="11">
    <location>
        <begin position="1073"/>
        <end position="1123"/>
    </location>
</feature>
<evidence type="ECO:0000313" key="16">
    <source>
        <dbReference type="Proteomes" id="UP000003573"/>
    </source>
</evidence>
<keyword evidence="5 13" id="KW-0732">Signal</keyword>
<evidence type="ECO:0000256" key="11">
    <source>
        <dbReference type="SAM" id="MobiDB-lite"/>
    </source>
</evidence>
<keyword evidence="12" id="KW-1133">Transmembrane helix</keyword>
<dbReference type="Pfam" id="PF18652">
    <property type="entry name" value="Adhesin_P1_N"/>
    <property type="match status" value="1"/>
</dbReference>
<keyword evidence="2" id="KW-0134">Cell wall</keyword>
<dbReference type="SUPFAM" id="SSF74914">
    <property type="entry name" value="V-region of surface antigen I/II (SA I/II, PAC)"/>
    <property type="match status" value="1"/>
</dbReference>
<dbReference type="PANTHER" id="PTHR10068">
    <property type="entry name" value="BONE MARROW PROTEOGLYCAN"/>
    <property type="match status" value="1"/>
</dbReference>